<organism evidence="2 3">
    <name type="scientific">Monodon monoceros</name>
    <name type="common">Narwhal</name>
    <name type="synonym">Ceratodon monodon</name>
    <dbReference type="NCBI Taxonomy" id="40151"/>
    <lineage>
        <taxon>Eukaryota</taxon>
        <taxon>Metazoa</taxon>
        <taxon>Chordata</taxon>
        <taxon>Craniata</taxon>
        <taxon>Vertebrata</taxon>
        <taxon>Euteleostomi</taxon>
        <taxon>Mammalia</taxon>
        <taxon>Eutheria</taxon>
        <taxon>Laurasiatheria</taxon>
        <taxon>Artiodactyla</taxon>
        <taxon>Whippomorpha</taxon>
        <taxon>Cetacea</taxon>
        <taxon>Odontoceti</taxon>
        <taxon>Monodontidae</taxon>
        <taxon>Monodon</taxon>
    </lineage>
</organism>
<name>A0A4U1F9J3_MONMO</name>
<dbReference type="GO" id="GO:0006355">
    <property type="term" value="P:regulation of DNA-templated transcription"/>
    <property type="evidence" value="ECO:0007669"/>
    <property type="project" value="InterPro"/>
</dbReference>
<protein>
    <recommendedName>
        <fullName evidence="1">Protein HIRA-like C-terminal domain-containing protein</fullName>
    </recommendedName>
</protein>
<accession>A0A4U1F9J3</accession>
<dbReference type="EMBL" id="RWIC01000329">
    <property type="protein sequence ID" value="TKC45416.1"/>
    <property type="molecule type" value="Genomic_DNA"/>
</dbReference>
<evidence type="ECO:0000313" key="3">
    <source>
        <dbReference type="Proteomes" id="UP000308365"/>
    </source>
</evidence>
<feature type="non-terminal residue" evidence="2">
    <location>
        <position position="70"/>
    </location>
</feature>
<proteinExistence type="predicted"/>
<gene>
    <name evidence="2" type="ORF">EI555_011708</name>
</gene>
<dbReference type="GO" id="GO:0006338">
    <property type="term" value="P:chromatin remodeling"/>
    <property type="evidence" value="ECO:0007669"/>
    <property type="project" value="InterPro"/>
</dbReference>
<evidence type="ECO:0000259" key="1">
    <source>
        <dbReference type="Pfam" id="PF07569"/>
    </source>
</evidence>
<evidence type="ECO:0000313" key="2">
    <source>
        <dbReference type="EMBL" id="TKC45416.1"/>
    </source>
</evidence>
<comment type="caution">
    <text evidence="2">The sequence shown here is derived from an EMBL/GenBank/DDBJ whole genome shotgun (WGS) entry which is preliminary data.</text>
</comment>
<dbReference type="Proteomes" id="UP000308365">
    <property type="component" value="Unassembled WGS sequence"/>
</dbReference>
<sequence>MLCSGPLAIVQGRASTSSGRQAARLFSVPHMVQQETTLAYLESQVAAALTLRSSHEYRHWLLLYVRYLVN</sequence>
<reference evidence="3" key="1">
    <citation type="journal article" date="2019" name="IScience">
        <title>Narwhal Genome Reveals Long-Term Low Genetic Diversity despite Current Large Abundance Size.</title>
        <authorList>
            <person name="Westbury M.V."/>
            <person name="Petersen B."/>
            <person name="Garde E."/>
            <person name="Heide-Jorgensen M.P."/>
            <person name="Lorenzen E.D."/>
        </authorList>
    </citation>
    <scope>NUCLEOTIDE SEQUENCE [LARGE SCALE GENOMIC DNA]</scope>
</reference>
<dbReference type="AlphaFoldDB" id="A0A4U1F9J3"/>
<dbReference type="Pfam" id="PF07569">
    <property type="entry name" value="Hira"/>
    <property type="match status" value="1"/>
</dbReference>
<feature type="domain" description="Protein HIRA-like C-terminal" evidence="1">
    <location>
        <begin position="29"/>
        <end position="69"/>
    </location>
</feature>
<dbReference type="InterPro" id="IPR011494">
    <property type="entry name" value="HIRA-like_C"/>
</dbReference>